<dbReference type="OrthoDB" id="299997at2759"/>
<reference evidence="4 5" key="1">
    <citation type="submission" date="2014-05" db="EMBL/GenBank/DDBJ databases">
        <title>Draft genome sequence of a rare smut relative, Tilletiaria anomala UBC 951.</title>
        <authorList>
            <consortium name="DOE Joint Genome Institute"/>
            <person name="Toome M."/>
            <person name="Kuo A."/>
            <person name="Henrissat B."/>
            <person name="Lipzen A."/>
            <person name="Tritt A."/>
            <person name="Yoshinaga Y."/>
            <person name="Zane M."/>
            <person name="Barry K."/>
            <person name="Grigoriev I.V."/>
            <person name="Spatafora J.W."/>
            <person name="Aimea M.C."/>
        </authorList>
    </citation>
    <scope>NUCLEOTIDE SEQUENCE [LARGE SCALE GENOMIC DNA]</scope>
    <source>
        <strain evidence="4 5">UBC 951</strain>
    </source>
</reference>
<keyword evidence="5" id="KW-1185">Reference proteome</keyword>
<feature type="compositionally biased region" description="Polar residues" evidence="1">
    <location>
        <begin position="13"/>
        <end position="23"/>
    </location>
</feature>
<feature type="region of interest" description="Disordered" evidence="1">
    <location>
        <begin position="508"/>
        <end position="640"/>
    </location>
</feature>
<evidence type="ECO:0000256" key="1">
    <source>
        <dbReference type="SAM" id="MobiDB-lite"/>
    </source>
</evidence>
<dbReference type="Pfam" id="PF15411">
    <property type="entry name" value="PH_10"/>
    <property type="match status" value="1"/>
</dbReference>
<gene>
    <name evidence="4" type="ORF">K437DRAFT_269762</name>
</gene>
<protein>
    <recommendedName>
        <fullName evidence="6">RING-type domain-containing protein</fullName>
    </recommendedName>
</protein>
<dbReference type="GO" id="GO:0005737">
    <property type="term" value="C:cytoplasm"/>
    <property type="evidence" value="ECO:0007669"/>
    <property type="project" value="TreeGrafter"/>
</dbReference>
<dbReference type="SUPFAM" id="SSF53300">
    <property type="entry name" value="vWA-like"/>
    <property type="match status" value="1"/>
</dbReference>
<feature type="compositionally biased region" description="Polar residues" evidence="1">
    <location>
        <begin position="92"/>
        <end position="104"/>
    </location>
</feature>
<organism evidence="4 5">
    <name type="scientific">Tilletiaria anomala (strain ATCC 24038 / CBS 436.72 / UBC 951)</name>
    <dbReference type="NCBI Taxonomy" id="1037660"/>
    <lineage>
        <taxon>Eukaryota</taxon>
        <taxon>Fungi</taxon>
        <taxon>Dikarya</taxon>
        <taxon>Basidiomycota</taxon>
        <taxon>Ustilaginomycotina</taxon>
        <taxon>Exobasidiomycetes</taxon>
        <taxon>Georgefischeriales</taxon>
        <taxon>Tilletiariaceae</taxon>
        <taxon>Tilletiaria</taxon>
    </lineage>
</organism>
<feature type="region of interest" description="Disordered" evidence="1">
    <location>
        <begin position="1"/>
        <end position="27"/>
    </location>
</feature>
<dbReference type="GO" id="GO:0030010">
    <property type="term" value="P:establishment of cell polarity"/>
    <property type="evidence" value="ECO:0007669"/>
    <property type="project" value="TreeGrafter"/>
</dbReference>
<dbReference type="EMBL" id="JMSN01000082">
    <property type="protein sequence ID" value="KDN41245.1"/>
    <property type="molecule type" value="Genomic_DNA"/>
</dbReference>
<dbReference type="GO" id="GO:0005085">
    <property type="term" value="F:guanyl-nucleotide exchange factor activity"/>
    <property type="evidence" value="ECO:0007669"/>
    <property type="project" value="InterPro"/>
</dbReference>
<dbReference type="SUPFAM" id="SSF57850">
    <property type="entry name" value="RING/U-box"/>
    <property type="match status" value="1"/>
</dbReference>
<feature type="domain" description="RING-type" evidence="2">
    <location>
        <begin position="288"/>
        <end position="372"/>
    </location>
</feature>
<dbReference type="Gene3D" id="2.30.29.30">
    <property type="entry name" value="Pleckstrin-homology domain (PH domain)/Phosphotyrosine-binding domain (PTB)"/>
    <property type="match status" value="1"/>
</dbReference>
<accession>A0A066VRN2</accession>
<dbReference type="SUPFAM" id="SSF50729">
    <property type="entry name" value="PH domain-like"/>
    <property type="match status" value="1"/>
</dbReference>
<dbReference type="GO" id="GO:0000935">
    <property type="term" value="C:division septum"/>
    <property type="evidence" value="ECO:0007669"/>
    <property type="project" value="TreeGrafter"/>
</dbReference>
<feature type="compositionally biased region" description="Low complexity" evidence="1">
    <location>
        <begin position="546"/>
        <end position="557"/>
    </location>
</feature>
<proteinExistence type="predicted"/>
<feature type="region of interest" description="Disordered" evidence="1">
    <location>
        <begin position="176"/>
        <end position="202"/>
    </location>
</feature>
<dbReference type="GO" id="GO:0043332">
    <property type="term" value="C:mating projection tip"/>
    <property type="evidence" value="ECO:0007669"/>
    <property type="project" value="TreeGrafter"/>
</dbReference>
<feature type="domain" description="PH" evidence="3">
    <location>
        <begin position="663"/>
        <end position="788"/>
    </location>
</feature>
<evidence type="ECO:0008006" key="6">
    <source>
        <dbReference type="Google" id="ProtNLM"/>
    </source>
</evidence>
<dbReference type="Proteomes" id="UP000027361">
    <property type="component" value="Unassembled WGS sequence"/>
</dbReference>
<evidence type="ECO:0000313" key="5">
    <source>
        <dbReference type="Proteomes" id="UP000027361"/>
    </source>
</evidence>
<dbReference type="OMA" id="NHTRGSY"/>
<dbReference type="SMART" id="SM00184">
    <property type="entry name" value="RING"/>
    <property type="match status" value="1"/>
</dbReference>
<name>A0A066VRN2_TILAU</name>
<feature type="compositionally biased region" description="Low complexity" evidence="1">
    <location>
        <begin position="881"/>
        <end position="898"/>
    </location>
</feature>
<feature type="region of interest" description="Disordered" evidence="1">
    <location>
        <begin position="92"/>
        <end position="111"/>
    </location>
</feature>
<comment type="caution">
    <text evidence="4">The sequence shown here is derived from an EMBL/GenBank/DDBJ whole genome shotgun (WGS) entry which is preliminary data.</text>
</comment>
<dbReference type="CDD" id="cd13246">
    <property type="entry name" value="PH_Scd1"/>
    <property type="match status" value="1"/>
</dbReference>
<dbReference type="InterPro" id="IPR013083">
    <property type="entry name" value="Znf_RING/FYVE/PHD"/>
</dbReference>
<dbReference type="InterPro" id="IPR053026">
    <property type="entry name" value="CDC42_GEF"/>
</dbReference>
<dbReference type="GO" id="GO:0031106">
    <property type="term" value="P:septin ring organization"/>
    <property type="evidence" value="ECO:0007669"/>
    <property type="project" value="TreeGrafter"/>
</dbReference>
<dbReference type="InterPro" id="IPR001841">
    <property type="entry name" value="Znf_RING"/>
</dbReference>
<feature type="region of interest" description="Disordered" evidence="1">
    <location>
        <begin position="794"/>
        <end position="898"/>
    </location>
</feature>
<dbReference type="HOGENOM" id="CLU_003080_0_0_1"/>
<dbReference type="GO" id="GO:0005634">
    <property type="term" value="C:nucleus"/>
    <property type="evidence" value="ECO:0007669"/>
    <property type="project" value="TreeGrafter"/>
</dbReference>
<dbReference type="RefSeq" id="XP_013241656.1">
    <property type="nucleotide sequence ID" value="XM_013386202.1"/>
</dbReference>
<evidence type="ECO:0000259" key="3">
    <source>
        <dbReference type="SMART" id="SM00233"/>
    </source>
</evidence>
<dbReference type="SMART" id="SM00233">
    <property type="entry name" value="PH"/>
    <property type="match status" value="1"/>
</dbReference>
<feature type="compositionally biased region" description="Basic and acidic residues" evidence="1">
    <location>
        <begin position="564"/>
        <end position="574"/>
    </location>
</feature>
<dbReference type="PANTHER" id="PTHR47339:SF1">
    <property type="entry name" value="CELL DIVISION CONTROL PROTEIN 24"/>
    <property type="match status" value="1"/>
</dbReference>
<dbReference type="Gene3D" id="3.40.50.410">
    <property type="entry name" value="von Willebrand factor, type A domain"/>
    <property type="match status" value="1"/>
</dbReference>
<dbReference type="Gene3D" id="3.30.40.10">
    <property type="entry name" value="Zinc/RING finger domain, C3HC4 (zinc finger)"/>
    <property type="match status" value="1"/>
</dbReference>
<feature type="compositionally biased region" description="Low complexity" evidence="1">
    <location>
        <begin position="850"/>
        <end position="868"/>
    </location>
</feature>
<dbReference type="InterPro" id="IPR001849">
    <property type="entry name" value="PH_domain"/>
</dbReference>
<dbReference type="InterPro" id="IPR033511">
    <property type="entry name" value="Cdc24/Scd1_PH_dom"/>
</dbReference>
<dbReference type="InterPro" id="IPR036465">
    <property type="entry name" value="vWFA_dom_sf"/>
</dbReference>
<evidence type="ECO:0000313" key="4">
    <source>
        <dbReference type="EMBL" id="KDN41245.1"/>
    </source>
</evidence>
<sequence length="1502" mass="159585">MPIFRKDRKASASAGSSMPTTHSGPLLSPEMHKEYIYPDPQPGLGINLPAHYKISVAATGASSSNGHGNGTLDSRYVGGSVGAAGGYPSPALSQGSAFDSPNGSANGGSGTFSSASLRSAGHYTGYPTMHGELGGGAGPAGMTAAGMGCRPWKSKLERLTGEDVPLSTPSVIISRATTSNTTAGRSQSHADPIGTSSNTTASDTLYNDYAGAGASYPSTRIAHAHAPTGSLSSGSADGSTLHGGVGGGALMFQYPGTAMSGNSRYCSNGMPVHHLSSVLDTSAEEPDCPVCLEPLSHRLAGEKPHVVPQCGHALHNACFTAVYGSPDSVLAAQKRHALLSAAQHAGGTPATTGGEARQDYQMSQAPGMCGVCRRAIILGGDKKQSEKRVAKATGIMGAGGMGDMFDSTQQREDPSGSGVLMRDDKIELPQRLYHHAPGISSSRGMVVPVIRARPEYATIYRRDPTGTNTKQNVVCVISVEVPSRRPVPLPSPAPTATAVDGYGYFAHHHHQQQQQQQHLGTIPDGEDEDYGNAREMASAGGSMYISARRAPSTRSRANTIDTQDSERDRDRDRVLTTAGADPLPGVAEEGQNQHHPRQPKQTPSQNGHAADTNGKGAASGAEEEEAGFSFGATPSANEAKSDPYRAVTVDLRARILDWKGHTLEHFGPLHLYDTLNVRQDTIVREFYVYLFQEALLCVTEERKRGLSKLVAATVAVTGNEDAAKPGLKLKGRIYLRHIKRVSESSVAGEASLSIKMDDDHLDQFVLCFNTEAQATAWRHKLDELVDFIQTPEKALSVPPRPGLHPTISEQAKRVPSPGAANQDALNHGDAASIGHSRKSVGSSGAGKHTSIISGRAGSAGDAASIAESTGTRRSMRRATVRSDTNNSSSNSCRSSVVTGPRLPIVPLHQQWSASGGHDPSKEPPEILPHAPLDLVIMISVPVVVEAQRSSTASISSSAALKLRLIRSSLEFIVNNVGPTDRVSLVSYTAGQEGQVRKTPLLQPAKDASRLCLLRFIEGMGTAGDGVDGSSADPFVADLSGLGGGSDRVDTVTAINVGLDIVLQRTVKNPTTGMVLVNDTASGPKRNQMDLVMARAEAANVPIHCFGYGKNHDPSSLWLISNHTRGSYTYIREWYQLRECLAGCIGSLMSVALTEVKVHVSLPADNRFYVRKVSGVIGSIVSANGKDVDIELGYLYFGDVREIFVELSVDFHELLAYVVPQRVLAASAAAATKKGIASRSGRTLDGASAMDDFMQRLGIQTLSLTDADSVGNDSEVMGNSMVEEVAVLEVDAGFKDPATLQSVTHMVTSTVLTLDVDPFTPDPTAATENSASVVATLADPVSTRRRIEVMVSDLITRSLLLVSRQNHSHASRLLIETRRIVETVLASIPAPKQESQAAATAFRTARDHISRMGGPRRQREMLHAQTLESFHAIIDDLDTLIDSLERNKSGFERDTRNLGAQQAICLRDQRAWTTRTNTEYLRFGTDNGSAYAALAYVHSLPSR</sequence>
<dbReference type="STRING" id="1037660.A0A066VRN2"/>
<dbReference type="InParanoid" id="A0A066VRN2"/>
<dbReference type="InterPro" id="IPR011993">
    <property type="entry name" value="PH-like_dom_sf"/>
</dbReference>
<dbReference type="PANTHER" id="PTHR47339">
    <property type="entry name" value="CELL DIVISION CONTROL PROTEIN 24"/>
    <property type="match status" value="1"/>
</dbReference>
<dbReference type="GeneID" id="25266122"/>
<evidence type="ECO:0000259" key="2">
    <source>
        <dbReference type="SMART" id="SM00184"/>
    </source>
</evidence>